<dbReference type="InterPro" id="IPR018200">
    <property type="entry name" value="USP_CS"/>
</dbReference>
<organism evidence="10 11">
    <name type="scientific">Dibothriocephalus latus</name>
    <name type="common">Fish tapeworm</name>
    <name type="synonym">Diphyllobothrium latum</name>
    <dbReference type="NCBI Taxonomy" id="60516"/>
    <lineage>
        <taxon>Eukaryota</taxon>
        <taxon>Metazoa</taxon>
        <taxon>Spiralia</taxon>
        <taxon>Lophotrochozoa</taxon>
        <taxon>Platyhelminthes</taxon>
        <taxon>Cestoda</taxon>
        <taxon>Eucestoda</taxon>
        <taxon>Diphyllobothriidea</taxon>
        <taxon>Diphyllobothriidae</taxon>
        <taxon>Dibothriocephalus</taxon>
    </lineage>
</organism>
<keyword evidence="8" id="KW-0472">Membrane</keyword>
<dbReference type="GO" id="GO:0006508">
    <property type="term" value="P:proteolysis"/>
    <property type="evidence" value="ECO:0007669"/>
    <property type="project" value="UniProtKB-KW"/>
</dbReference>
<evidence type="ECO:0000256" key="7">
    <source>
        <dbReference type="ARBA" id="ARBA00022807"/>
    </source>
</evidence>
<evidence type="ECO:0000256" key="2">
    <source>
        <dbReference type="ARBA" id="ARBA00009085"/>
    </source>
</evidence>
<evidence type="ECO:0000256" key="4">
    <source>
        <dbReference type="ARBA" id="ARBA00022670"/>
    </source>
</evidence>
<reference evidence="10 11" key="1">
    <citation type="submission" date="2018-11" db="EMBL/GenBank/DDBJ databases">
        <authorList>
            <consortium name="Pathogen Informatics"/>
        </authorList>
    </citation>
    <scope>NUCLEOTIDE SEQUENCE [LARGE SCALE GENOMIC DNA]</scope>
</reference>
<dbReference type="Pfam" id="PF00443">
    <property type="entry name" value="UCH"/>
    <property type="match status" value="1"/>
</dbReference>
<keyword evidence="5" id="KW-0833">Ubl conjugation pathway</keyword>
<dbReference type="Gene3D" id="3.90.70.10">
    <property type="entry name" value="Cysteine proteinases"/>
    <property type="match status" value="1"/>
</dbReference>
<evidence type="ECO:0000259" key="9">
    <source>
        <dbReference type="PROSITE" id="PS50235"/>
    </source>
</evidence>
<accession>A0A3P7NIC2</accession>
<dbReference type="PROSITE" id="PS00972">
    <property type="entry name" value="USP_1"/>
    <property type="match status" value="1"/>
</dbReference>
<evidence type="ECO:0000256" key="8">
    <source>
        <dbReference type="SAM" id="Phobius"/>
    </source>
</evidence>
<dbReference type="Proteomes" id="UP000281553">
    <property type="component" value="Unassembled WGS sequence"/>
</dbReference>
<dbReference type="InterPro" id="IPR028889">
    <property type="entry name" value="USP"/>
</dbReference>
<keyword evidence="8" id="KW-0812">Transmembrane</keyword>
<evidence type="ECO:0000256" key="3">
    <source>
        <dbReference type="ARBA" id="ARBA00012759"/>
    </source>
</evidence>
<proteinExistence type="inferred from homology"/>
<dbReference type="InterPro" id="IPR038765">
    <property type="entry name" value="Papain-like_cys_pep_sf"/>
</dbReference>
<dbReference type="SUPFAM" id="SSF54001">
    <property type="entry name" value="Cysteine proteinases"/>
    <property type="match status" value="1"/>
</dbReference>
<evidence type="ECO:0000256" key="5">
    <source>
        <dbReference type="ARBA" id="ARBA00022786"/>
    </source>
</evidence>
<dbReference type="PANTHER" id="PTHR21646">
    <property type="entry name" value="UBIQUITIN CARBOXYL-TERMINAL HYDROLASE"/>
    <property type="match status" value="1"/>
</dbReference>
<evidence type="ECO:0000313" key="10">
    <source>
        <dbReference type="EMBL" id="VDN40070.1"/>
    </source>
</evidence>
<keyword evidence="8" id="KW-1133">Transmembrane helix</keyword>
<gene>
    <name evidence="10" type="ORF">DILT_LOCUS18125</name>
</gene>
<evidence type="ECO:0000256" key="6">
    <source>
        <dbReference type="ARBA" id="ARBA00022801"/>
    </source>
</evidence>
<dbReference type="GO" id="GO:0004843">
    <property type="term" value="F:cysteine-type deubiquitinase activity"/>
    <property type="evidence" value="ECO:0007669"/>
    <property type="project" value="UniProtKB-EC"/>
</dbReference>
<dbReference type="GO" id="GO:0016579">
    <property type="term" value="P:protein deubiquitination"/>
    <property type="evidence" value="ECO:0007669"/>
    <property type="project" value="InterPro"/>
</dbReference>
<dbReference type="InterPro" id="IPR001394">
    <property type="entry name" value="Peptidase_C19_UCH"/>
</dbReference>
<protein>
    <recommendedName>
        <fullName evidence="3">ubiquitinyl hydrolase 1</fullName>
        <ecNumber evidence="3">3.4.19.12</ecNumber>
    </recommendedName>
</protein>
<keyword evidence="7" id="KW-0788">Thiol protease</keyword>
<feature type="domain" description="USP" evidence="9">
    <location>
        <begin position="31"/>
        <end position="131"/>
    </location>
</feature>
<evidence type="ECO:0000256" key="1">
    <source>
        <dbReference type="ARBA" id="ARBA00000707"/>
    </source>
</evidence>
<evidence type="ECO:0000313" key="11">
    <source>
        <dbReference type="Proteomes" id="UP000281553"/>
    </source>
</evidence>
<feature type="transmembrane region" description="Helical" evidence="8">
    <location>
        <begin position="108"/>
        <end position="129"/>
    </location>
</feature>
<dbReference type="AlphaFoldDB" id="A0A3P7NIC2"/>
<dbReference type="PROSITE" id="PS50235">
    <property type="entry name" value="USP_3"/>
    <property type="match status" value="1"/>
</dbReference>
<comment type="similarity">
    <text evidence="2">Belongs to the peptidase C19 family.</text>
</comment>
<keyword evidence="11" id="KW-1185">Reference proteome</keyword>
<dbReference type="PANTHER" id="PTHR21646:SF24">
    <property type="entry name" value="UBIQUITIN CARBOXYL-TERMINAL HYDROLASE"/>
    <property type="match status" value="1"/>
</dbReference>
<comment type="catalytic activity">
    <reaction evidence="1">
        <text>Thiol-dependent hydrolysis of ester, thioester, amide, peptide and isopeptide bonds formed by the C-terminal Gly of ubiquitin (a 76-residue protein attached to proteins as an intracellular targeting signal).</text>
        <dbReference type="EC" id="3.4.19.12"/>
    </reaction>
</comment>
<dbReference type="InterPro" id="IPR050185">
    <property type="entry name" value="Ub_carboxyl-term_hydrolase"/>
</dbReference>
<keyword evidence="6" id="KW-0378">Hydrolase</keyword>
<sequence length="131" mass="14233">MTRSLKGCSSSYPLAASSAYGVSGGQLRGVVGLHNLGNTCYMNSALQCISNVPQLTDFFLKDKYKKDLNRVSSLGSKGIIAECFAGLIKRLWSTGSTGNTINPRELKVILPGRSFILFAVFIPIAHFYYCV</sequence>
<dbReference type="EC" id="3.4.19.12" evidence="3"/>
<dbReference type="OrthoDB" id="292964at2759"/>
<name>A0A3P7NIC2_DIBLA</name>
<dbReference type="EMBL" id="UYRU01097591">
    <property type="protein sequence ID" value="VDN40070.1"/>
    <property type="molecule type" value="Genomic_DNA"/>
</dbReference>
<keyword evidence="4" id="KW-0645">Protease</keyword>